<dbReference type="AlphaFoldDB" id="A0A871BIZ4"/>
<evidence type="ECO:0000313" key="2">
    <source>
        <dbReference type="Proteomes" id="UP000663064"/>
    </source>
</evidence>
<reference evidence="1" key="1">
    <citation type="journal article" date="2021" name="Front. Microbiol.">
        <title>Cellular and Genomic Properties of Haloferax gibbonsii LR2-5, the Host of Euryarchaeal Virus HFTV1.</title>
        <authorList>
            <person name="Tittes C."/>
            <person name="Schwarzer S."/>
            <person name="Pfeiffer F."/>
            <person name="Dyall-Smith M."/>
            <person name="Rodriguez-Franco M."/>
            <person name="Oksanen H.M."/>
            <person name="Quax T.E.F."/>
        </authorList>
    </citation>
    <scope>NUCLEOTIDE SEQUENCE</scope>
    <source>
        <strain evidence="1">LR2-5</strain>
    </source>
</reference>
<dbReference type="EMBL" id="CP063205">
    <property type="protein sequence ID" value="QOS13117.1"/>
    <property type="molecule type" value="Genomic_DNA"/>
</dbReference>
<accession>A0A871BIZ4</accession>
<proteinExistence type="predicted"/>
<evidence type="ECO:0000313" key="1">
    <source>
        <dbReference type="EMBL" id="QOS13117.1"/>
    </source>
</evidence>
<protein>
    <submittedName>
        <fullName evidence="1">Uncharacterized protein</fullName>
    </submittedName>
</protein>
<organism evidence="1 2">
    <name type="scientific">Haloferax gibbonsii</name>
    <dbReference type="NCBI Taxonomy" id="35746"/>
    <lineage>
        <taxon>Archaea</taxon>
        <taxon>Methanobacteriati</taxon>
        <taxon>Methanobacteriota</taxon>
        <taxon>Stenosarchaea group</taxon>
        <taxon>Halobacteria</taxon>
        <taxon>Halobacteriales</taxon>
        <taxon>Haloferacaceae</taxon>
        <taxon>Haloferax</taxon>
    </lineage>
</organism>
<dbReference type="Proteomes" id="UP000663064">
    <property type="component" value="Chromosome"/>
</dbReference>
<sequence length="54" mass="6016">MDCHDVAAAIDWPVDGASKVLGDIHRAGYVERRDAKKRASVDFEYQLKPSVTVQ</sequence>
<gene>
    <name evidence="1" type="ORF">HfgLR_14945</name>
</gene>
<name>A0A871BIZ4_HALGI</name>